<evidence type="ECO:0000256" key="1">
    <source>
        <dbReference type="SAM" id="MobiDB-lite"/>
    </source>
</evidence>
<protein>
    <recommendedName>
        <fullName evidence="2">HNH nuclease domain-containing protein</fullName>
    </recommendedName>
</protein>
<organism evidence="3 4">
    <name type="scientific">Aureobasidium pullulans</name>
    <name type="common">Black yeast</name>
    <name type="synonym">Pullularia pullulans</name>
    <dbReference type="NCBI Taxonomy" id="5580"/>
    <lineage>
        <taxon>Eukaryota</taxon>
        <taxon>Fungi</taxon>
        <taxon>Dikarya</taxon>
        <taxon>Ascomycota</taxon>
        <taxon>Pezizomycotina</taxon>
        <taxon>Dothideomycetes</taxon>
        <taxon>Dothideomycetidae</taxon>
        <taxon>Dothideales</taxon>
        <taxon>Saccotheciaceae</taxon>
        <taxon>Aureobasidium</taxon>
    </lineage>
</organism>
<evidence type="ECO:0000313" key="3">
    <source>
        <dbReference type="EMBL" id="THV64058.1"/>
    </source>
</evidence>
<comment type="caution">
    <text evidence="3">The sequence shown here is derived from an EMBL/GenBank/DDBJ whole genome shotgun (WGS) entry which is preliminary data.</text>
</comment>
<gene>
    <name evidence="3" type="ORF">D6D28_10193</name>
</gene>
<evidence type="ECO:0000313" key="4">
    <source>
        <dbReference type="Proteomes" id="UP000304951"/>
    </source>
</evidence>
<dbReference type="Proteomes" id="UP000304951">
    <property type="component" value="Unassembled WGS sequence"/>
</dbReference>
<name>A0A4S8RYJ6_AURPU</name>
<feature type="domain" description="HNH nuclease" evidence="2">
    <location>
        <begin position="129"/>
        <end position="190"/>
    </location>
</feature>
<evidence type="ECO:0000259" key="2">
    <source>
        <dbReference type="Pfam" id="PF13391"/>
    </source>
</evidence>
<feature type="compositionally biased region" description="Basic and acidic residues" evidence="1">
    <location>
        <begin position="96"/>
        <end position="109"/>
    </location>
</feature>
<dbReference type="Pfam" id="PF13391">
    <property type="entry name" value="HNH_2"/>
    <property type="match status" value="1"/>
</dbReference>
<dbReference type="AlphaFoldDB" id="A0A4S8RYJ6"/>
<dbReference type="EMBL" id="QZAF01000950">
    <property type="protein sequence ID" value="THV64058.1"/>
    <property type="molecule type" value="Genomic_DNA"/>
</dbReference>
<dbReference type="InterPro" id="IPR003615">
    <property type="entry name" value="HNH_nuc"/>
</dbReference>
<feature type="region of interest" description="Disordered" evidence="1">
    <location>
        <begin position="82"/>
        <end position="116"/>
    </location>
</feature>
<sequence>MDVSSTASYRTNNRLLDFPALDALDQYGQTKHDFEHRTASIVCGIIANNAWNGYLTRTRAGARTMLDDELVFMEADHHDTMWTQGSKSKRKISSKSSEDKKAEKMDKTNTDTLSCPRSSTGAFPTAACHPIERTHLCPRSEVEWFLDQDMDRYNNSRSLMGNNVVDDLSNSLALRADIYQSFDAGNFVFVPKQDRWVAHFIVNTRTLRATYHNTIVDLDPVVHPCFLLTRLAWAVLPMVANFLLRGHVRCVTIKQPQATSSTP</sequence>
<accession>A0A4S8RYJ6</accession>
<proteinExistence type="predicted"/>
<reference evidence="3 4" key="1">
    <citation type="submission" date="2018-10" db="EMBL/GenBank/DDBJ databases">
        <title>Fifty Aureobasidium pullulans genomes reveal a recombining polyextremotolerant generalist.</title>
        <authorList>
            <person name="Gostincar C."/>
            <person name="Turk M."/>
            <person name="Zajc J."/>
            <person name="Gunde-Cimerman N."/>
        </authorList>
    </citation>
    <scope>NUCLEOTIDE SEQUENCE [LARGE SCALE GENOMIC DNA]</scope>
    <source>
        <strain evidence="3 4">EXF-11900</strain>
    </source>
</reference>